<dbReference type="GeneID" id="78461564"/>
<dbReference type="GO" id="GO:0000156">
    <property type="term" value="F:phosphorelay response regulator activity"/>
    <property type="evidence" value="ECO:0007669"/>
    <property type="project" value="InterPro"/>
</dbReference>
<keyword evidence="9" id="KW-1185">Reference proteome</keyword>
<feature type="active site" evidence="4">
    <location>
        <position position="38"/>
    </location>
</feature>
<dbReference type="GO" id="GO:0008984">
    <property type="term" value="F:protein-glutamate methylesterase activity"/>
    <property type="evidence" value="ECO:0007669"/>
    <property type="project" value="UniProtKB-EC"/>
</dbReference>
<sequence>MERKILLLAGSAGGFSVILNILKALERPIQVPVVVIVHRNPKYASSIEETLSKALVQRIKTADDKESIEDGTIYFAPAGYHLLIEPDYSFSLDISEPVQYSRPSIDVTFESAAEIYKENCTAILFSGANQDGAAGLLVIKQYGGTTYVQDPDTAEVPMMPEAAIQLHAHDKILSIEAIKNYIEQFT</sequence>
<dbReference type="InterPro" id="IPR035909">
    <property type="entry name" value="CheB_C"/>
</dbReference>
<reference evidence="6 9" key="2">
    <citation type="submission" date="2024-06" db="EMBL/GenBank/DDBJ databases">
        <title>Soil Sphingobacterium thalpophilum.</title>
        <authorList>
            <person name="Yang J."/>
            <person name="Li J."/>
        </authorList>
    </citation>
    <scope>NUCLEOTIDE SEQUENCE [LARGE SCALE GENOMIC DNA]</scope>
    <source>
        <strain evidence="6 9">22g91tb</strain>
    </source>
</reference>
<dbReference type="InterPro" id="IPR000673">
    <property type="entry name" value="Sig_transdc_resp-reg_Me-estase"/>
</dbReference>
<evidence type="ECO:0000256" key="4">
    <source>
        <dbReference type="PROSITE-ProRule" id="PRU00050"/>
    </source>
</evidence>
<dbReference type="SUPFAM" id="SSF52738">
    <property type="entry name" value="Methylesterase CheB, C-terminal domain"/>
    <property type="match status" value="1"/>
</dbReference>
<dbReference type="RefSeq" id="WP_028072567.1">
    <property type="nucleotide sequence ID" value="NZ_CP141191.1"/>
</dbReference>
<evidence type="ECO:0000259" key="5">
    <source>
        <dbReference type="PROSITE" id="PS50122"/>
    </source>
</evidence>
<feature type="active site" evidence="4">
    <location>
        <position position="11"/>
    </location>
</feature>
<name>A0A4U9UHJ8_9SPHI</name>
<evidence type="ECO:0000256" key="2">
    <source>
        <dbReference type="ARBA" id="ARBA00039140"/>
    </source>
</evidence>
<dbReference type="GO" id="GO:0005737">
    <property type="term" value="C:cytoplasm"/>
    <property type="evidence" value="ECO:0007669"/>
    <property type="project" value="InterPro"/>
</dbReference>
<dbReference type="Pfam" id="PF01339">
    <property type="entry name" value="CheB_methylest"/>
    <property type="match status" value="1"/>
</dbReference>
<dbReference type="EMBL" id="JBEOQB010000001">
    <property type="protein sequence ID" value="MEZ0450215.1"/>
    <property type="molecule type" value="Genomic_DNA"/>
</dbReference>
<dbReference type="Proteomes" id="UP000308196">
    <property type="component" value="Chromosome"/>
</dbReference>
<comment type="catalytic activity">
    <reaction evidence="3">
        <text>[protein]-L-glutamate 5-O-methyl ester + H2O = L-glutamyl-[protein] + methanol + H(+)</text>
        <dbReference type="Rhea" id="RHEA:23236"/>
        <dbReference type="Rhea" id="RHEA-COMP:10208"/>
        <dbReference type="Rhea" id="RHEA-COMP:10311"/>
        <dbReference type="ChEBI" id="CHEBI:15377"/>
        <dbReference type="ChEBI" id="CHEBI:15378"/>
        <dbReference type="ChEBI" id="CHEBI:17790"/>
        <dbReference type="ChEBI" id="CHEBI:29973"/>
        <dbReference type="ChEBI" id="CHEBI:82795"/>
        <dbReference type="EC" id="3.1.1.61"/>
    </reaction>
</comment>
<accession>A0A4U9UHJ8</accession>
<dbReference type="Gene3D" id="3.40.50.180">
    <property type="entry name" value="Methylesterase CheB, C-terminal domain"/>
    <property type="match status" value="1"/>
</dbReference>
<evidence type="ECO:0000313" key="6">
    <source>
        <dbReference type="EMBL" id="MEZ0450215.1"/>
    </source>
</evidence>
<feature type="domain" description="CheB-type methylesterase" evidence="5">
    <location>
        <begin position="1"/>
        <end position="186"/>
    </location>
</feature>
<dbReference type="GO" id="GO:0006935">
    <property type="term" value="P:chemotaxis"/>
    <property type="evidence" value="ECO:0007669"/>
    <property type="project" value="UniProtKB-UniRule"/>
</dbReference>
<dbReference type="KEGG" id="stha:NCTC11429_00771"/>
<keyword evidence="1 4" id="KW-0378">Hydrolase</keyword>
<evidence type="ECO:0000313" key="8">
    <source>
        <dbReference type="Proteomes" id="UP000308196"/>
    </source>
</evidence>
<protein>
    <recommendedName>
        <fullName evidence="2">protein-glutamate methylesterase</fullName>
        <ecNumber evidence="2">3.1.1.61</ecNumber>
    </recommendedName>
</protein>
<organism evidence="7 8">
    <name type="scientific">Sphingobacterium thalpophilum</name>
    <dbReference type="NCBI Taxonomy" id="259"/>
    <lineage>
        <taxon>Bacteria</taxon>
        <taxon>Pseudomonadati</taxon>
        <taxon>Bacteroidota</taxon>
        <taxon>Sphingobacteriia</taxon>
        <taxon>Sphingobacteriales</taxon>
        <taxon>Sphingobacteriaceae</taxon>
        <taxon>Sphingobacterium</taxon>
    </lineage>
</organism>
<dbReference type="STRING" id="1123265.GCA_000686625_02979"/>
<gene>
    <name evidence="7" type="primary">cheB</name>
    <name evidence="6" type="ORF">ABTW24_01225</name>
    <name evidence="7" type="ORF">NCTC11429_00771</name>
</gene>
<keyword evidence="4" id="KW-0145">Chemotaxis</keyword>
<dbReference type="PROSITE" id="PS50122">
    <property type="entry name" value="CHEB"/>
    <property type="match status" value="1"/>
</dbReference>
<dbReference type="Proteomes" id="UP001566204">
    <property type="component" value="Unassembled WGS sequence"/>
</dbReference>
<feature type="active site" evidence="4">
    <location>
        <position position="131"/>
    </location>
</feature>
<dbReference type="AlphaFoldDB" id="A0A4U9UHJ8"/>
<evidence type="ECO:0000256" key="1">
    <source>
        <dbReference type="ARBA" id="ARBA00022801"/>
    </source>
</evidence>
<evidence type="ECO:0000313" key="7">
    <source>
        <dbReference type="EMBL" id="VTR31082.1"/>
    </source>
</evidence>
<dbReference type="PANTHER" id="PTHR42872:SF6">
    <property type="entry name" value="PROTEIN-GLUTAMATE METHYLESTERASE_PROTEIN-GLUTAMINE GLUTAMINASE"/>
    <property type="match status" value="1"/>
</dbReference>
<evidence type="ECO:0000256" key="3">
    <source>
        <dbReference type="ARBA" id="ARBA00048267"/>
    </source>
</evidence>
<dbReference type="CDD" id="cd16433">
    <property type="entry name" value="CheB"/>
    <property type="match status" value="1"/>
</dbReference>
<dbReference type="EMBL" id="LR590484">
    <property type="protein sequence ID" value="VTR31082.1"/>
    <property type="molecule type" value="Genomic_DNA"/>
</dbReference>
<dbReference type="EC" id="3.1.1.61" evidence="2"/>
<proteinExistence type="predicted"/>
<evidence type="ECO:0000313" key="9">
    <source>
        <dbReference type="Proteomes" id="UP001566204"/>
    </source>
</evidence>
<reference evidence="7 8" key="1">
    <citation type="submission" date="2019-05" db="EMBL/GenBank/DDBJ databases">
        <authorList>
            <consortium name="Pathogen Informatics"/>
        </authorList>
    </citation>
    <scope>NUCLEOTIDE SEQUENCE [LARGE SCALE GENOMIC DNA]</scope>
    <source>
        <strain evidence="7 8">NCTC11429</strain>
    </source>
</reference>
<dbReference type="PANTHER" id="PTHR42872">
    <property type="entry name" value="PROTEIN-GLUTAMATE METHYLESTERASE/PROTEIN-GLUTAMINE GLUTAMINASE"/>
    <property type="match status" value="1"/>
</dbReference>